<comment type="caution">
    <text evidence="2">The sequence shown here is derived from an EMBL/GenBank/DDBJ whole genome shotgun (WGS) entry which is preliminary data.</text>
</comment>
<name>A0A1F6GMQ8_9PROT</name>
<dbReference type="EMBL" id="MFNF01000057">
    <property type="protein sequence ID" value="OGG99394.1"/>
    <property type="molecule type" value="Genomic_DNA"/>
</dbReference>
<reference evidence="2 3" key="1">
    <citation type="journal article" date="2016" name="Nat. Commun.">
        <title>Thousands of microbial genomes shed light on interconnected biogeochemical processes in an aquifer system.</title>
        <authorList>
            <person name="Anantharaman K."/>
            <person name="Brown C.T."/>
            <person name="Hug L.A."/>
            <person name="Sharon I."/>
            <person name="Castelle C.J."/>
            <person name="Probst A.J."/>
            <person name="Thomas B.C."/>
            <person name="Singh A."/>
            <person name="Wilkins M.J."/>
            <person name="Karaoz U."/>
            <person name="Brodie E.L."/>
            <person name="Williams K.H."/>
            <person name="Hubbard S.S."/>
            <person name="Banfield J.F."/>
        </authorList>
    </citation>
    <scope>NUCLEOTIDE SEQUENCE [LARGE SCALE GENOMIC DNA]</scope>
</reference>
<feature type="region of interest" description="Disordered" evidence="1">
    <location>
        <begin position="67"/>
        <end position="93"/>
    </location>
</feature>
<gene>
    <name evidence="2" type="ORF">A2557_12400</name>
</gene>
<evidence type="ECO:0000313" key="2">
    <source>
        <dbReference type="EMBL" id="OGG99394.1"/>
    </source>
</evidence>
<dbReference type="Proteomes" id="UP000177583">
    <property type="component" value="Unassembled WGS sequence"/>
</dbReference>
<accession>A0A1F6GMQ8</accession>
<evidence type="ECO:0000313" key="3">
    <source>
        <dbReference type="Proteomes" id="UP000177583"/>
    </source>
</evidence>
<protein>
    <submittedName>
        <fullName evidence="2">Uncharacterized protein</fullName>
    </submittedName>
</protein>
<evidence type="ECO:0000256" key="1">
    <source>
        <dbReference type="SAM" id="MobiDB-lite"/>
    </source>
</evidence>
<dbReference type="AlphaFoldDB" id="A0A1F6GMQ8"/>
<proteinExistence type="predicted"/>
<organism evidence="2 3">
    <name type="scientific">Candidatus Lambdaproteobacteria bacterium RIFOXYD2_FULL_56_26</name>
    <dbReference type="NCBI Taxonomy" id="1817773"/>
    <lineage>
        <taxon>Bacteria</taxon>
        <taxon>Pseudomonadati</taxon>
        <taxon>Pseudomonadota</taxon>
        <taxon>Candidatus Lambdaproteobacteria</taxon>
    </lineage>
</organism>
<feature type="compositionally biased region" description="Low complexity" evidence="1">
    <location>
        <begin position="80"/>
        <end position="93"/>
    </location>
</feature>
<sequence>MERATPGRFRLDGKLARVCKNRLQKGAESVESPKSFASWLGENCSLARPVVLPFPVQNPVRWRSKVLASQNSRQKKSPLEESSGLLLPYQRLN</sequence>